<gene>
    <name evidence="2" type="ORF">BRAPAZ1V2_A02P41220.2</name>
</gene>
<sequence length="49" mass="5641">HNKSSTLRLSLVLLTRWLTMNHPEQLRKCAFPQPLCFEDKDDSKSTSPA</sequence>
<evidence type="ECO:0000313" key="3">
    <source>
        <dbReference type="Proteomes" id="UP000694005"/>
    </source>
</evidence>
<evidence type="ECO:0000313" key="2">
    <source>
        <dbReference type="EMBL" id="CAG7895170.1"/>
    </source>
</evidence>
<dbReference type="Gramene" id="A02p41220.2_BraZ1">
    <property type="protein sequence ID" value="A02p41220.2_BraZ1.CDS.1"/>
    <property type="gene ID" value="A02g41220.2_BraZ1"/>
</dbReference>
<feature type="signal peptide" evidence="1">
    <location>
        <begin position="1"/>
        <end position="21"/>
    </location>
</feature>
<keyword evidence="1" id="KW-0732">Signal</keyword>
<evidence type="ECO:0000256" key="1">
    <source>
        <dbReference type="SAM" id="SignalP"/>
    </source>
</evidence>
<reference evidence="2 3" key="1">
    <citation type="submission" date="2021-07" db="EMBL/GenBank/DDBJ databases">
        <authorList>
            <consortium name="Genoscope - CEA"/>
            <person name="William W."/>
        </authorList>
    </citation>
    <scope>NUCLEOTIDE SEQUENCE [LARGE SCALE GENOMIC DNA]</scope>
</reference>
<accession>A0A8D9H946</accession>
<feature type="chain" id="PRO_5034270324" evidence="1">
    <location>
        <begin position="22"/>
        <end position="49"/>
    </location>
</feature>
<name>A0A8D9H946_BRACM</name>
<dbReference type="Proteomes" id="UP000694005">
    <property type="component" value="Chromosome A02"/>
</dbReference>
<feature type="non-terminal residue" evidence="2">
    <location>
        <position position="1"/>
    </location>
</feature>
<proteinExistence type="predicted"/>
<organism evidence="2 3">
    <name type="scientific">Brassica campestris</name>
    <name type="common">Field mustard</name>
    <dbReference type="NCBI Taxonomy" id="3711"/>
    <lineage>
        <taxon>Eukaryota</taxon>
        <taxon>Viridiplantae</taxon>
        <taxon>Streptophyta</taxon>
        <taxon>Embryophyta</taxon>
        <taxon>Tracheophyta</taxon>
        <taxon>Spermatophyta</taxon>
        <taxon>Magnoliopsida</taxon>
        <taxon>eudicotyledons</taxon>
        <taxon>Gunneridae</taxon>
        <taxon>Pentapetalae</taxon>
        <taxon>rosids</taxon>
        <taxon>malvids</taxon>
        <taxon>Brassicales</taxon>
        <taxon>Brassicaceae</taxon>
        <taxon>Brassiceae</taxon>
        <taxon>Brassica</taxon>
    </lineage>
</organism>
<dbReference type="AlphaFoldDB" id="A0A8D9H946"/>
<protein>
    <submittedName>
        <fullName evidence="2">Uncharacterized protein</fullName>
    </submittedName>
</protein>
<dbReference type="EMBL" id="LS974618">
    <property type="protein sequence ID" value="CAG7895170.1"/>
    <property type="molecule type" value="Genomic_DNA"/>
</dbReference>